<geneLocation type="plasmid" evidence="3">
    <name>pplp3</name>
</geneLocation>
<dbReference type="Proteomes" id="UP000192727">
    <property type="component" value="Plasmid pPLP3"/>
</dbReference>
<reference evidence="2 3" key="1">
    <citation type="submission" date="2017-03" db="EMBL/GenBank/DDBJ databases">
        <title>Paenibacillus larvae genome sequencing.</title>
        <authorList>
            <person name="Dingman D.W."/>
        </authorList>
    </citation>
    <scope>NUCLEOTIDE SEQUENCE [LARGE SCALE GENOMIC DNA]</scope>
    <source>
        <strain evidence="2 3">SAG 10367</strain>
        <plasmid evidence="3">pplp3</plasmid>
    </source>
</reference>
<gene>
    <name evidence="2" type="ORF">B7C51_25170</name>
</gene>
<proteinExistence type="predicted"/>
<feature type="region of interest" description="Disordered" evidence="1">
    <location>
        <begin position="456"/>
        <end position="492"/>
    </location>
</feature>
<sequence length="492" mass="57831">MVEHKTSDNKITVPLTYAEINKLILKDLNKYKNKRYIKRFNKYKRDDIIRFMSDPAQYEEQLREVSNILYVISPHYKRLVQYFSKMGLYSYDVELTNIDFDKYNPKKIKKQYFGILQYLEKMNISHEFSKIMKVAYREDVFYGYEHETSTSYFIQKLNPKYCQISSIEDGCYNFSFDFSYFNSEKEKLNMYPVEFKRKYNIYKKDNTKQWQELDNKKTICFKVNEDVDFLIPPFAGVFESVYDIQDFKDLRKDKEEINNYKVLIQKIPLRSEKEVNDFAIDFNSVTLFHNRAVEALPEQVGLISTPMDVKEVDFDRASVDKDNVEKATRDYWSGTGVSQLLFNTDKSSSIGLEKSVLTDEEIFFDSLRQLERWLNRKMKYKYSKNLFCKINLLDITIFNKTEYFDTALKAAQSGVGSKLKIGAALKMSPLAMINMAILENKILKLPDILIPMRTSHTMTDPTGKIGGNGRPKEKDISDEGLKARDQQKGKYG</sequence>
<dbReference type="EMBL" id="CP020558">
    <property type="protein sequence ID" value="ARF70764.1"/>
    <property type="molecule type" value="Genomic_DNA"/>
</dbReference>
<evidence type="ECO:0000313" key="3">
    <source>
        <dbReference type="Proteomes" id="UP000192727"/>
    </source>
</evidence>
<accession>A0A1V0UZZ5</accession>
<dbReference type="AlphaFoldDB" id="A0A1V0UZZ5"/>
<evidence type="ECO:0000256" key="1">
    <source>
        <dbReference type="SAM" id="MobiDB-lite"/>
    </source>
</evidence>
<name>A0A1V0UZZ5_9BACL</name>
<keyword evidence="2" id="KW-0614">Plasmid</keyword>
<dbReference type="RefSeq" id="WP_083041745.1">
    <property type="nucleotide sequence ID" value="NZ_CP020558.1"/>
</dbReference>
<feature type="compositionally biased region" description="Basic and acidic residues" evidence="1">
    <location>
        <begin position="470"/>
        <end position="492"/>
    </location>
</feature>
<evidence type="ECO:0000313" key="2">
    <source>
        <dbReference type="EMBL" id="ARF70764.1"/>
    </source>
</evidence>
<organism evidence="2 3">
    <name type="scientific">Paenibacillus larvae subsp. pulvifaciens</name>
    <dbReference type="NCBI Taxonomy" id="1477"/>
    <lineage>
        <taxon>Bacteria</taxon>
        <taxon>Bacillati</taxon>
        <taxon>Bacillota</taxon>
        <taxon>Bacilli</taxon>
        <taxon>Bacillales</taxon>
        <taxon>Paenibacillaceae</taxon>
        <taxon>Paenibacillus</taxon>
    </lineage>
</organism>
<protein>
    <submittedName>
        <fullName evidence="2">Uncharacterized protein</fullName>
    </submittedName>
</protein>